<organism evidence="2 3">
    <name type="scientific">Cyclocybe aegerita</name>
    <name type="common">Black poplar mushroom</name>
    <name type="synonym">Agrocybe aegerita</name>
    <dbReference type="NCBI Taxonomy" id="1973307"/>
    <lineage>
        <taxon>Eukaryota</taxon>
        <taxon>Fungi</taxon>
        <taxon>Dikarya</taxon>
        <taxon>Basidiomycota</taxon>
        <taxon>Agaricomycotina</taxon>
        <taxon>Agaricomycetes</taxon>
        <taxon>Agaricomycetidae</taxon>
        <taxon>Agaricales</taxon>
        <taxon>Agaricineae</taxon>
        <taxon>Bolbitiaceae</taxon>
        <taxon>Cyclocybe</taxon>
    </lineage>
</organism>
<dbReference type="EMBL" id="CACVBS010000030">
    <property type="protein sequence ID" value="CAA7260758.1"/>
    <property type="molecule type" value="Genomic_DNA"/>
</dbReference>
<sequence length="681" mass="76693">MMPAAHRTDTTLTQRVTQTLKASPSKVFRSAYNCAARLFVLHAFKNDLPAPPYPNLLQSNVSPTDLEAVKIHEVIHQASVRKALLERKLSNAGNAALRQVAIRQRVKLIDEFICKHRRIISPLLHLPVDIFLYIFSYLQPPLGEERHNTNNGRARWTISHVCRSWRRIALLMPTLWNTPPPIVIHKSTSQREVKVQAHILNEMIRRSQSVPLQLDITVSSLTRGSENPILRTLVEHAESWGDVRLSIYAHILEAFHGIKGRLTNLEVLDLTIANLTPGEFSFDLFETAPKLHQVSLSCWEGSTVHLPFSQIKCYTDFSSTMLFTMLSSAESLTHLYIDSRTDVTFPGPLVLPYLIELRIDCDDDITQALEQLSVPRIEKITVRTSQTPHSASSLTTMLSNASAPSPLKSLHYRNGGTDPGDLISFFRMTPELVSLDIPLPAPTMILALADAAVLPHLEKYTFYLRNAADANQCAALNHLAFSRRQCDRPVSATFNSGIASGEPSSCFKTLSIVFDPNFCYYYGNYILQASLNWVGVSFLPSTTAFQAMVRWLLVQSVRIYFPCHVHLEEVEQAMSVIESLCEGEITYKMTIASGVHLVLRSIAHFPLSEEAESQYHFRARAQSLLDEWEPIFRDNLADIRWVFRGPKMLTYVPASDAIRESPSALDSIVYGFNEKSEIDPN</sequence>
<gene>
    <name evidence="2" type="ORF">AAE3_LOCUS3059</name>
</gene>
<dbReference type="InterPro" id="IPR032675">
    <property type="entry name" value="LRR_dom_sf"/>
</dbReference>
<dbReference type="OrthoDB" id="3365698at2759"/>
<dbReference type="AlphaFoldDB" id="A0A8S0WWU4"/>
<dbReference type="InterPro" id="IPR001810">
    <property type="entry name" value="F-box_dom"/>
</dbReference>
<proteinExistence type="predicted"/>
<protein>
    <recommendedName>
        <fullName evidence="1">F-box domain-containing protein</fullName>
    </recommendedName>
</protein>
<dbReference type="Gene3D" id="1.20.1280.50">
    <property type="match status" value="1"/>
</dbReference>
<dbReference type="SUPFAM" id="SSF52047">
    <property type="entry name" value="RNI-like"/>
    <property type="match status" value="1"/>
</dbReference>
<dbReference type="SUPFAM" id="SSF81383">
    <property type="entry name" value="F-box domain"/>
    <property type="match status" value="1"/>
</dbReference>
<dbReference type="InterPro" id="IPR036047">
    <property type="entry name" value="F-box-like_dom_sf"/>
</dbReference>
<evidence type="ECO:0000313" key="3">
    <source>
        <dbReference type="Proteomes" id="UP000467700"/>
    </source>
</evidence>
<evidence type="ECO:0000259" key="1">
    <source>
        <dbReference type="Pfam" id="PF12937"/>
    </source>
</evidence>
<comment type="caution">
    <text evidence="2">The sequence shown here is derived from an EMBL/GenBank/DDBJ whole genome shotgun (WGS) entry which is preliminary data.</text>
</comment>
<dbReference type="Gene3D" id="3.80.10.10">
    <property type="entry name" value="Ribonuclease Inhibitor"/>
    <property type="match status" value="1"/>
</dbReference>
<name>A0A8S0WWU4_CYCAE</name>
<reference evidence="2 3" key="1">
    <citation type="submission" date="2020-01" db="EMBL/GenBank/DDBJ databases">
        <authorList>
            <person name="Gupta K D."/>
        </authorList>
    </citation>
    <scope>NUCLEOTIDE SEQUENCE [LARGE SCALE GENOMIC DNA]</scope>
</reference>
<dbReference type="Pfam" id="PF12937">
    <property type="entry name" value="F-box-like"/>
    <property type="match status" value="1"/>
</dbReference>
<feature type="domain" description="F-box" evidence="1">
    <location>
        <begin position="124"/>
        <end position="178"/>
    </location>
</feature>
<keyword evidence="3" id="KW-1185">Reference proteome</keyword>
<accession>A0A8S0WWU4</accession>
<dbReference type="Proteomes" id="UP000467700">
    <property type="component" value="Unassembled WGS sequence"/>
</dbReference>
<evidence type="ECO:0000313" key="2">
    <source>
        <dbReference type="EMBL" id="CAA7260758.1"/>
    </source>
</evidence>